<name>A0AAI9TTZ9_9PEZI</name>
<proteinExistence type="predicted"/>
<evidence type="ECO:0000313" key="1">
    <source>
        <dbReference type="EMBL" id="KAK1445359.1"/>
    </source>
</evidence>
<dbReference type="EMBL" id="MPDP01000324">
    <property type="protein sequence ID" value="KAK1445359.1"/>
    <property type="molecule type" value="Genomic_DNA"/>
</dbReference>
<accession>A0AAI9TTZ9</accession>
<gene>
    <name evidence="1" type="ORF">CCUS01_12686</name>
</gene>
<keyword evidence="2" id="KW-1185">Reference proteome</keyword>
<sequence>MLVFVPSGMLISNGSLPNRRKGNETRLITSRRQTGIVNPIHLRRDVFSAQAICTRLGVGPGLPQDAIHLSGGQMIGIGAAACPMHEPNSNGLLPWYGRTPSLCYLATLPNTSTHSLGPPANNESSLSVHPDSIVEHYATLLRLQVRVRQPKRLFLLGVPTFRSGMLLNAEFGPRCFAPASTANAASFACVKPSTMGP</sequence>
<organism evidence="1 2">
    <name type="scientific">Colletotrichum cuscutae</name>
    <dbReference type="NCBI Taxonomy" id="1209917"/>
    <lineage>
        <taxon>Eukaryota</taxon>
        <taxon>Fungi</taxon>
        <taxon>Dikarya</taxon>
        <taxon>Ascomycota</taxon>
        <taxon>Pezizomycotina</taxon>
        <taxon>Sordariomycetes</taxon>
        <taxon>Hypocreomycetidae</taxon>
        <taxon>Glomerellales</taxon>
        <taxon>Glomerellaceae</taxon>
        <taxon>Colletotrichum</taxon>
        <taxon>Colletotrichum acutatum species complex</taxon>
    </lineage>
</organism>
<protein>
    <submittedName>
        <fullName evidence="1">Uncharacterized protein</fullName>
    </submittedName>
</protein>
<evidence type="ECO:0000313" key="2">
    <source>
        <dbReference type="Proteomes" id="UP001239213"/>
    </source>
</evidence>
<reference evidence="1" key="1">
    <citation type="submission" date="2016-11" db="EMBL/GenBank/DDBJ databases">
        <title>The genome sequence of Colletotrichum cuscutae.</title>
        <authorList>
            <person name="Baroncelli R."/>
        </authorList>
    </citation>
    <scope>NUCLEOTIDE SEQUENCE</scope>
    <source>
        <strain evidence="1">IMI 304802</strain>
    </source>
</reference>
<dbReference type="AlphaFoldDB" id="A0AAI9TTZ9"/>
<comment type="caution">
    <text evidence="1">The sequence shown here is derived from an EMBL/GenBank/DDBJ whole genome shotgun (WGS) entry which is preliminary data.</text>
</comment>
<dbReference type="Proteomes" id="UP001239213">
    <property type="component" value="Unassembled WGS sequence"/>
</dbReference>